<dbReference type="PANTHER" id="PTHR43133">
    <property type="entry name" value="RNA POLYMERASE ECF-TYPE SIGMA FACTO"/>
    <property type="match status" value="1"/>
</dbReference>
<protein>
    <submittedName>
        <fullName evidence="7">RNA polymerase factor sigma-70 RpoD</fullName>
    </submittedName>
</protein>
<dbReference type="InterPro" id="IPR013325">
    <property type="entry name" value="RNA_pol_sigma_r2"/>
</dbReference>
<dbReference type="PATRIC" id="fig|1430899.3.peg.277"/>
<keyword evidence="3" id="KW-0731">Sigma factor</keyword>
<evidence type="ECO:0000313" key="7">
    <source>
        <dbReference type="EMBL" id="KMT61207.1"/>
    </source>
</evidence>
<dbReference type="InterPro" id="IPR013249">
    <property type="entry name" value="RNA_pol_sigma70_r4_t2"/>
</dbReference>
<evidence type="ECO:0000313" key="8">
    <source>
        <dbReference type="Proteomes" id="UP000052258"/>
    </source>
</evidence>
<dbReference type="Pfam" id="PF08281">
    <property type="entry name" value="Sigma70_r4_2"/>
    <property type="match status" value="1"/>
</dbReference>
<dbReference type="Pfam" id="PF04542">
    <property type="entry name" value="Sigma70_r2"/>
    <property type="match status" value="1"/>
</dbReference>
<dbReference type="InterPro" id="IPR014284">
    <property type="entry name" value="RNA_pol_sigma-70_dom"/>
</dbReference>
<keyword evidence="4" id="KW-0804">Transcription</keyword>
<dbReference type="OrthoDB" id="9782703at2"/>
<dbReference type="SUPFAM" id="SSF88659">
    <property type="entry name" value="Sigma3 and sigma4 domains of RNA polymerase sigma factors"/>
    <property type="match status" value="1"/>
</dbReference>
<dbReference type="GO" id="GO:0003677">
    <property type="term" value="F:DNA binding"/>
    <property type="evidence" value="ECO:0007669"/>
    <property type="project" value="InterPro"/>
</dbReference>
<dbReference type="RefSeq" id="WP_059139835.1">
    <property type="nucleotide sequence ID" value="NZ_KQ130610.1"/>
</dbReference>
<evidence type="ECO:0000259" key="6">
    <source>
        <dbReference type="Pfam" id="PF08281"/>
    </source>
</evidence>
<evidence type="ECO:0000256" key="4">
    <source>
        <dbReference type="ARBA" id="ARBA00023163"/>
    </source>
</evidence>
<proteinExistence type="inferred from homology"/>
<evidence type="ECO:0000256" key="3">
    <source>
        <dbReference type="ARBA" id="ARBA00023082"/>
    </source>
</evidence>
<evidence type="ECO:0000256" key="1">
    <source>
        <dbReference type="ARBA" id="ARBA00010641"/>
    </source>
</evidence>
<feature type="domain" description="RNA polymerase sigma-70 region 2" evidence="5">
    <location>
        <begin position="13"/>
        <end position="79"/>
    </location>
</feature>
<evidence type="ECO:0000256" key="2">
    <source>
        <dbReference type="ARBA" id="ARBA00023015"/>
    </source>
</evidence>
<dbReference type="NCBIfam" id="TIGR02937">
    <property type="entry name" value="sigma70-ECF"/>
    <property type="match status" value="1"/>
</dbReference>
<dbReference type="SUPFAM" id="SSF88946">
    <property type="entry name" value="Sigma2 domain of RNA polymerase sigma factors"/>
    <property type="match status" value="1"/>
</dbReference>
<accession>A0A0J8GEU3</accession>
<dbReference type="AlphaFoldDB" id="A0A0J8GEU3"/>
<name>A0A0J8GEU3_9LIST</name>
<dbReference type="InterPro" id="IPR036388">
    <property type="entry name" value="WH-like_DNA-bd_sf"/>
</dbReference>
<dbReference type="PANTHER" id="PTHR43133:SF60">
    <property type="entry name" value="RNA POLYMERASE SIGMA FACTOR SIGV"/>
    <property type="match status" value="1"/>
</dbReference>
<gene>
    <name evidence="7" type="ORF">X560_0274</name>
</gene>
<sequence length="167" mass="20006">MEEEIREHFVECVTHYQSDFYRLAYSYVKNEADALDIIQEAIQKGLINLKKVHNPEAIKSWFYKIIIHTAIDFLRKNKKLKIVDGETMERLHQQHEDRYENLDLKEALERLPIKYKTVIVLRYFEDLRIDEIAEILGKTTSTTKTRLYKALQLLRMDIGKEELFDDK</sequence>
<dbReference type="GO" id="GO:0006352">
    <property type="term" value="P:DNA-templated transcription initiation"/>
    <property type="evidence" value="ECO:0007669"/>
    <property type="project" value="InterPro"/>
</dbReference>
<dbReference type="GO" id="GO:0016987">
    <property type="term" value="F:sigma factor activity"/>
    <property type="evidence" value="ECO:0007669"/>
    <property type="project" value="UniProtKB-KW"/>
</dbReference>
<dbReference type="Gene3D" id="1.10.1740.10">
    <property type="match status" value="1"/>
</dbReference>
<dbReference type="InterPro" id="IPR039425">
    <property type="entry name" value="RNA_pol_sigma-70-like"/>
</dbReference>
<dbReference type="CDD" id="cd06171">
    <property type="entry name" value="Sigma70_r4"/>
    <property type="match status" value="1"/>
</dbReference>
<keyword evidence="8" id="KW-1185">Reference proteome</keyword>
<reference evidence="7 8" key="1">
    <citation type="journal article" date="2015" name="Genome Biol. Evol.">
        <title>Comparative Genomics of Listeria Sensu Lato: Genus-Wide Differences in Evolutionary Dynamics and the Progressive Gain of Complex, Potentially Pathogenicity-Related Traits through Lateral Gene Transfer.</title>
        <authorList>
            <person name="Chiara M."/>
            <person name="Caruso M."/>
            <person name="D'Erchia A.M."/>
            <person name="Manzari C."/>
            <person name="Fraccalvieri R."/>
            <person name="Goffredo E."/>
            <person name="Latorre L."/>
            <person name="Miccolupo A."/>
            <person name="Padalino I."/>
            <person name="Santagada G."/>
            <person name="Chiocco D."/>
            <person name="Pesole G."/>
            <person name="Horner D.S."/>
            <person name="Parisi A."/>
        </authorList>
    </citation>
    <scope>NUCLEOTIDE SEQUENCE [LARGE SCALE GENOMIC DNA]</scope>
    <source>
        <strain evidence="7 8">1991</strain>
    </source>
</reference>
<keyword evidence="2" id="KW-0805">Transcription regulation</keyword>
<organism evidence="7 8">
    <name type="scientific">Listeria fleischmannii 1991</name>
    <dbReference type="NCBI Taxonomy" id="1430899"/>
    <lineage>
        <taxon>Bacteria</taxon>
        <taxon>Bacillati</taxon>
        <taxon>Bacillota</taxon>
        <taxon>Bacilli</taxon>
        <taxon>Bacillales</taxon>
        <taxon>Listeriaceae</taxon>
        <taxon>Listeria</taxon>
    </lineage>
</organism>
<feature type="domain" description="RNA polymerase sigma factor 70 region 4 type 2" evidence="6">
    <location>
        <begin position="103"/>
        <end position="154"/>
    </location>
</feature>
<dbReference type="InterPro" id="IPR013324">
    <property type="entry name" value="RNA_pol_sigma_r3/r4-like"/>
</dbReference>
<evidence type="ECO:0000259" key="5">
    <source>
        <dbReference type="Pfam" id="PF04542"/>
    </source>
</evidence>
<dbReference type="EMBL" id="AZHO01000004">
    <property type="protein sequence ID" value="KMT61207.1"/>
    <property type="molecule type" value="Genomic_DNA"/>
</dbReference>
<comment type="similarity">
    <text evidence="1">Belongs to the sigma-70 factor family. ECF subfamily.</text>
</comment>
<dbReference type="Proteomes" id="UP000052258">
    <property type="component" value="Unassembled WGS sequence"/>
</dbReference>
<comment type="caution">
    <text evidence="7">The sequence shown here is derived from an EMBL/GenBank/DDBJ whole genome shotgun (WGS) entry which is preliminary data.</text>
</comment>
<dbReference type="InterPro" id="IPR007627">
    <property type="entry name" value="RNA_pol_sigma70_r2"/>
</dbReference>
<dbReference type="Gene3D" id="1.10.10.10">
    <property type="entry name" value="Winged helix-like DNA-binding domain superfamily/Winged helix DNA-binding domain"/>
    <property type="match status" value="1"/>
</dbReference>